<keyword evidence="1" id="KW-0472">Membrane</keyword>
<dbReference type="PANTHER" id="PTHR36927:SF1">
    <property type="entry name" value="MDO-LIKE PROTEIN"/>
    <property type="match status" value="1"/>
</dbReference>
<dbReference type="EMBL" id="AP027272">
    <property type="protein sequence ID" value="BDX04803.1"/>
    <property type="molecule type" value="Genomic_DNA"/>
</dbReference>
<proteinExistence type="predicted"/>
<organism evidence="3 4">
    <name type="scientific">Planctobacterium marinum</name>
    <dbReference type="NCBI Taxonomy" id="1631968"/>
    <lineage>
        <taxon>Bacteria</taxon>
        <taxon>Pseudomonadati</taxon>
        <taxon>Pseudomonadota</taxon>
        <taxon>Gammaproteobacteria</taxon>
        <taxon>Alteromonadales</taxon>
        <taxon>Alteromonadaceae</taxon>
        <taxon>Planctobacterium</taxon>
    </lineage>
</organism>
<feature type="transmembrane region" description="Helical" evidence="1">
    <location>
        <begin position="357"/>
        <end position="379"/>
    </location>
</feature>
<evidence type="ECO:0000313" key="3">
    <source>
        <dbReference type="EMBL" id="BDX04803.1"/>
    </source>
</evidence>
<keyword evidence="1" id="KW-1133">Transmembrane helix</keyword>
<feature type="transmembrane region" description="Helical" evidence="1">
    <location>
        <begin position="152"/>
        <end position="171"/>
    </location>
</feature>
<evidence type="ECO:0000313" key="4">
    <source>
        <dbReference type="Proteomes" id="UP001333710"/>
    </source>
</evidence>
<evidence type="ECO:0000259" key="2">
    <source>
        <dbReference type="Pfam" id="PF01757"/>
    </source>
</evidence>
<dbReference type="GO" id="GO:0016747">
    <property type="term" value="F:acyltransferase activity, transferring groups other than amino-acyl groups"/>
    <property type="evidence" value="ECO:0007669"/>
    <property type="project" value="InterPro"/>
</dbReference>
<reference evidence="3" key="1">
    <citation type="submission" date="2023-01" db="EMBL/GenBank/DDBJ databases">
        <title>Complete genome sequence of Planctobacterium marinum strain Dej080120_11.</title>
        <authorList>
            <person name="Ueki S."/>
            <person name="Maruyama F."/>
        </authorList>
    </citation>
    <scope>NUCLEOTIDE SEQUENCE</scope>
    <source>
        <strain evidence="3">Dej080120_11</strain>
    </source>
</reference>
<gene>
    <name evidence="3" type="ORF">MACH26_03240</name>
</gene>
<accession>A0AA48KNW7</accession>
<sequence length="396" mass="44895">MQSQLVAPQRLDYLDAVRALALLLGILFHASLAYLPMFIGWAVMDINTSNVAGVFALLSHAFRMELFFLLAGFFSAMTMKRRGLRSFIASRLIRLGVPFLLGWLILRPLLVSGWEMGAQAMRGDVDILAGLAQGFASMALLPENLLLGTHLWFLYYLMLISMFALAIRGVFAKLRFEYSHASHLLANLFKCLSSGKGRFWLLALLTAPVLWFMRSWGVDTPDKSLMPHVPVTLLYAGFFGFGWYLHTVPKAMDAFSKLSWSNGFLTLVCAIAMIGLSPYEMQAGHEYHSWFKGIFVFACSLFMWLMVALSIGLCRKLFSKISGSMRYVADASYWLYLVHLPFVVWLQVWVSEWPVPWFVKWFLVSLITLVIGLLSYHLMVRHSFVGRVLNGPRRSA</sequence>
<feature type="transmembrane region" description="Helical" evidence="1">
    <location>
        <begin position="258"/>
        <end position="278"/>
    </location>
</feature>
<dbReference type="AlphaFoldDB" id="A0AA48KNW7"/>
<protein>
    <recommendedName>
        <fullName evidence="2">Acyltransferase 3 domain-containing protein</fullName>
    </recommendedName>
</protein>
<name>A0AA48KNW7_9ALTE</name>
<feature type="transmembrane region" description="Helical" evidence="1">
    <location>
        <begin position="290"/>
        <end position="313"/>
    </location>
</feature>
<dbReference type="PANTHER" id="PTHR36927">
    <property type="entry name" value="BLR4337 PROTEIN"/>
    <property type="match status" value="1"/>
</dbReference>
<feature type="transmembrane region" description="Helical" evidence="1">
    <location>
        <begin position="333"/>
        <end position="351"/>
    </location>
</feature>
<keyword evidence="4" id="KW-1185">Reference proteome</keyword>
<evidence type="ECO:0000256" key="1">
    <source>
        <dbReference type="SAM" id="Phobius"/>
    </source>
</evidence>
<dbReference type="Pfam" id="PF01757">
    <property type="entry name" value="Acyl_transf_3"/>
    <property type="match status" value="1"/>
</dbReference>
<feature type="transmembrane region" description="Helical" evidence="1">
    <location>
        <begin position="20"/>
        <end position="43"/>
    </location>
</feature>
<feature type="transmembrane region" description="Helical" evidence="1">
    <location>
        <begin position="229"/>
        <end position="246"/>
    </location>
</feature>
<feature type="transmembrane region" description="Helical" evidence="1">
    <location>
        <begin position="55"/>
        <end position="76"/>
    </location>
</feature>
<dbReference type="RefSeq" id="WP_338290648.1">
    <property type="nucleotide sequence ID" value="NZ_AP027272.1"/>
</dbReference>
<dbReference type="InterPro" id="IPR050623">
    <property type="entry name" value="Glucan_succinyl_AcylTrfase"/>
</dbReference>
<feature type="transmembrane region" description="Helical" evidence="1">
    <location>
        <begin position="199"/>
        <end position="217"/>
    </location>
</feature>
<keyword evidence="1" id="KW-0812">Transmembrane</keyword>
<feature type="transmembrane region" description="Helical" evidence="1">
    <location>
        <begin position="88"/>
        <end position="106"/>
    </location>
</feature>
<feature type="domain" description="Acyltransferase 3" evidence="2">
    <location>
        <begin position="12"/>
        <end position="376"/>
    </location>
</feature>
<dbReference type="Proteomes" id="UP001333710">
    <property type="component" value="Chromosome"/>
</dbReference>
<dbReference type="KEGG" id="pmaw:MACH26_03240"/>
<dbReference type="InterPro" id="IPR002656">
    <property type="entry name" value="Acyl_transf_3_dom"/>
</dbReference>